<sequence>MQVSVPGETFGLETWGAGLILSHLILTGRIPLPDCTSSTTKTAPPTVLDLGCGVGIAGIASGKVIQRQRQHHRASPTTNTSNIHTTDPLVFLTDYVPCVIANVQHNILLNDTSDLCSVRKLDWTNLDAVWTEQVDPAFPQMFDLIIASDVLYGEVTAGLLPNVLARLLRRPLAESKSKSTYTPRIHLLTPCRSSTWSIFHAQFARAMNELGIVEVPLHQPDTFSPPLSTPAAATSAAKRDYALDPYTYQTDPCAHQILTPTSACLRGAPQETWKAAMVDGYRWGEWRWKVDVAKM</sequence>
<proteinExistence type="predicted"/>
<dbReference type="Gene3D" id="3.40.50.150">
    <property type="entry name" value="Vaccinia Virus protein VP39"/>
    <property type="match status" value="1"/>
</dbReference>
<reference evidence="1 2" key="1">
    <citation type="journal article" date="2015" name="Genome Biol. Evol.">
        <title>Phylogenomic analyses indicate that early fungi evolved digesting cell walls of algal ancestors of land plants.</title>
        <authorList>
            <person name="Chang Y."/>
            <person name="Wang S."/>
            <person name="Sekimoto S."/>
            <person name="Aerts A.L."/>
            <person name="Choi C."/>
            <person name="Clum A."/>
            <person name="LaButti K.M."/>
            <person name="Lindquist E.A."/>
            <person name="Yee Ngan C."/>
            <person name="Ohm R.A."/>
            <person name="Salamov A.A."/>
            <person name="Grigoriev I.V."/>
            <person name="Spatafora J.W."/>
            <person name="Berbee M.L."/>
        </authorList>
    </citation>
    <scope>NUCLEOTIDE SEQUENCE [LARGE SCALE GENOMIC DNA]</scope>
    <source>
        <strain evidence="1 2">JEL478</strain>
    </source>
</reference>
<dbReference type="OrthoDB" id="443981at2759"/>
<gene>
    <name evidence="1" type="ORF">M427DRAFT_384643</name>
</gene>
<dbReference type="SUPFAM" id="SSF53335">
    <property type="entry name" value="S-adenosyl-L-methionine-dependent methyltransferases"/>
    <property type="match status" value="1"/>
</dbReference>
<dbReference type="AlphaFoldDB" id="A0A139A8A5"/>
<dbReference type="InterPro" id="IPR029063">
    <property type="entry name" value="SAM-dependent_MTases_sf"/>
</dbReference>
<dbReference type="Pfam" id="PF10294">
    <property type="entry name" value="Methyltransf_16"/>
    <property type="match status" value="1"/>
</dbReference>
<organism evidence="1 2">
    <name type="scientific">Gonapodya prolifera (strain JEL478)</name>
    <name type="common">Monoblepharis prolifera</name>
    <dbReference type="NCBI Taxonomy" id="1344416"/>
    <lineage>
        <taxon>Eukaryota</taxon>
        <taxon>Fungi</taxon>
        <taxon>Fungi incertae sedis</taxon>
        <taxon>Chytridiomycota</taxon>
        <taxon>Chytridiomycota incertae sedis</taxon>
        <taxon>Monoblepharidomycetes</taxon>
        <taxon>Monoblepharidales</taxon>
        <taxon>Gonapodyaceae</taxon>
        <taxon>Gonapodya</taxon>
    </lineage>
</organism>
<dbReference type="EMBL" id="KQ965782">
    <property type="protein sequence ID" value="KXS13036.1"/>
    <property type="molecule type" value="Genomic_DNA"/>
</dbReference>
<dbReference type="InterPro" id="IPR019410">
    <property type="entry name" value="Methyltransf_16"/>
</dbReference>
<dbReference type="Proteomes" id="UP000070544">
    <property type="component" value="Unassembled WGS sequence"/>
</dbReference>
<keyword evidence="2" id="KW-1185">Reference proteome</keyword>
<accession>A0A139A8A5</accession>
<name>A0A139A8A5_GONPJ</name>
<evidence type="ECO:0000313" key="1">
    <source>
        <dbReference type="EMBL" id="KXS13036.1"/>
    </source>
</evidence>
<evidence type="ECO:0008006" key="3">
    <source>
        <dbReference type="Google" id="ProtNLM"/>
    </source>
</evidence>
<dbReference type="STRING" id="1344416.A0A139A8A5"/>
<evidence type="ECO:0000313" key="2">
    <source>
        <dbReference type="Proteomes" id="UP000070544"/>
    </source>
</evidence>
<dbReference type="PANTHER" id="PTHR14614">
    <property type="entry name" value="HEPATOCELLULAR CARCINOMA-ASSOCIATED ANTIGEN"/>
    <property type="match status" value="1"/>
</dbReference>
<protein>
    <recommendedName>
        <fullName evidence="3">S-adenosyl-L-methionine-dependent methyltransferase</fullName>
    </recommendedName>
</protein>